<name>A0A5D0CNQ6_9BACL</name>
<dbReference type="FunFam" id="3.40.50.720:FF:000084">
    <property type="entry name" value="Short-chain dehydrogenase reductase"/>
    <property type="match status" value="1"/>
</dbReference>
<dbReference type="PRINTS" id="PR00081">
    <property type="entry name" value="GDHRDH"/>
</dbReference>
<dbReference type="PROSITE" id="PS00061">
    <property type="entry name" value="ADH_SHORT"/>
    <property type="match status" value="1"/>
</dbReference>
<evidence type="ECO:0000256" key="2">
    <source>
        <dbReference type="ARBA" id="ARBA00023002"/>
    </source>
</evidence>
<comment type="similarity">
    <text evidence="1">Belongs to the short-chain dehydrogenases/reductases (SDR) family.</text>
</comment>
<dbReference type="PANTHER" id="PTHR48107:SF16">
    <property type="entry name" value="NADPH-DEPENDENT ALDEHYDE REDUCTASE 1, CHLOROPLASTIC"/>
    <property type="match status" value="1"/>
</dbReference>
<dbReference type="PANTHER" id="PTHR48107">
    <property type="entry name" value="NADPH-DEPENDENT ALDEHYDE REDUCTASE-LIKE PROTEIN, CHLOROPLASTIC-RELATED"/>
    <property type="match status" value="1"/>
</dbReference>
<dbReference type="InterPro" id="IPR002347">
    <property type="entry name" value="SDR_fam"/>
</dbReference>
<dbReference type="AlphaFoldDB" id="A0A5D0CNQ6"/>
<keyword evidence="2" id="KW-0560">Oxidoreductase</keyword>
<dbReference type="Gene3D" id="3.40.50.720">
    <property type="entry name" value="NAD(P)-binding Rossmann-like Domain"/>
    <property type="match status" value="1"/>
</dbReference>
<proteinExistence type="inferred from homology"/>
<sequence length="299" mass="32506">MIPVYPYVGQETMCTPQPIAFPPQHQPVQPGLESLMRPRPISENPEYRGSGKLQGKVAIVTGGDSGIGRAVAIAFAKEGADLVIPYLWETSDALETKRRIEELGQRCLPLQIDLRLKQNCEAVVRETLRCFGRLDVLVNNHAVQYPQKSIAAISEAQLYQTFQTNIFPFFFMVQAALPHLKPGSTIINTASITAYQGHKELIDYSATKGAIVTFTRSLALSLIDCGIRVNAVAPGSVWTPLIPASFSAREVSVFGTDAPIKRAAQPFELAPAYVYLASDDSSFTIGETLHVNGGAMVTA</sequence>
<dbReference type="SUPFAM" id="SSF51735">
    <property type="entry name" value="NAD(P)-binding Rossmann-fold domains"/>
    <property type="match status" value="1"/>
</dbReference>
<keyword evidence="4" id="KW-1185">Reference proteome</keyword>
<dbReference type="GO" id="GO:0008206">
    <property type="term" value="P:bile acid metabolic process"/>
    <property type="evidence" value="ECO:0007669"/>
    <property type="project" value="UniProtKB-ARBA"/>
</dbReference>
<evidence type="ECO:0000313" key="4">
    <source>
        <dbReference type="Proteomes" id="UP000325218"/>
    </source>
</evidence>
<dbReference type="OrthoDB" id="9803333at2"/>
<gene>
    <name evidence="3" type="ORF">FRY98_20710</name>
</gene>
<dbReference type="RefSeq" id="WP_148455514.1">
    <property type="nucleotide sequence ID" value="NZ_VSDO01000004.1"/>
</dbReference>
<dbReference type="InterPro" id="IPR036291">
    <property type="entry name" value="NAD(P)-bd_dom_sf"/>
</dbReference>
<organism evidence="3 4">
    <name type="scientific">Paenibacillus faecis</name>
    <dbReference type="NCBI Taxonomy" id="862114"/>
    <lineage>
        <taxon>Bacteria</taxon>
        <taxon>Bacillati</taxon>
        <taxon>Bacillota</taxon>
        <taxon>Bacilli</taxon>
        <taxon>Bacillales</taxon>
        <taxon>Paenibacillaceae</taxon>
        <taxon>Paenibacillus</taxon>
    </lineage>
</organism>
<dbReference type="EMBL" id="VSDO01000004">
    <property type="protein sequence ID" value="TYA11556.1"/>
    <property type="molecule type" value="Genomic_DNA"/>
</dbReference>
<protein>
    <submittedName>
        <fullName evidence="3">SDR family oxidoreductase</fullName>
    </submittedName>
</protein>
<dbReference type="Proteomes" id="UP000325218">
    <property type="component" value="Unassembled WGS sequence"/>
</dbReference>
<accession>A0A5D0CNQ6</accession>
<dbReference type="InterPro" id="IPR020904">
    <property type="entry name" value="Sc_DH/Rdtase_CS"/>
</dbReference>
<dbReference type="GO" id="GO:0016614">
    <property type="term" value="F:oxidoreductase activity, acting on CH-OH group of donors"/>
    <property type="evidence" value="ECO:0007669"/>
    <property type="project" value="UniProtKB-ARBA"/>
</dbReference>
<evidence type="ECO:0000313" key="3">
    <source>
        <dbReference type="EMBL" id="TYA11556.1"/>
    </source>
</evidence>
<reference evidence="3 4" key="1">
    <citation type="submission" date="2019-08" db="EMBL/GenBank/DDBJ databases">
        <title>Genome sequencing of Paenibacillus faecis DSM 23593(T).</title>
        <authorList>
            <person name="Kook J.-K."/>
            <person name="Park S.-N."/>
            <person name="Lim Y.K."/>
        </authorList>
    </citation>
    <scope>NUCLEOTIDE SEQUENCE [LARGE SCALE GENOMIC DNA]</scope>
    <source>
        <strain evidence="3 4">DSM 23593</strain>
    </source>
</reference>
<evidence type="ECO:0000256" key="1">
    <source>
        <dbReference type="ARBA" id="ARBA00006484"/>
    </source>
</evidence>
<dbReference type="PRINTS" id="PR00080">
    <property type="entry name" value="SDRFAMILY"/>
</dbReference>
<dbReference type="Pfam" id="PF13561">
    <property type="entry name" value="adh_short_C2"/>
    <property type="match status" value="1"/>
</dbReference>
<comment type="caution">
    <text evidence="3">The sequence shown here is derived from an EMBL/GenBank/DDBJ whole genome shotgun (WGS) entry which is preliminary data.</text>
</comment>